<dbReference type="Proteomes" id="UP000179334">
    <property type="component" value="Unassembled WGS sequence"/>
</dbReference>
<dbReference type="Pfam" id="PF10006">
    <property type="entry name" value="DUF2249"/>
    <property type="match status" value="1"/>
</dbReference>
<gene>
    <name evidence="2" type="ORF">A2V91_06550</name>
</gene>
<dbReference type="SUPFAM" id="SSF64307">
    <property type="entry name" value="SirA-like"/>
    <property type="match status" value="1"/>
</dbReference>
<evidence type="ECO:0000313" key="3">
    <source>
        <dbReference type="Proteomes" id="UP000179334"/>
    </source>
</evidence>
<comment type="caution">
    <text evidence="2">The sequence shown here is derived from an EMBL/GenBank/DDBJ whole genome shotgun (WGS) entry which is preliminary data.</text>
</comment>
<feature type="domain" description="DUF2249" evidence="1">
    <location>
        <begin position="7"/>
        <end position="72"/>
    </location>
</feature>
<evidence type="ECO:0000259" key="1">
    <source>
        <dbReference type="Pfam" id="PF10006"/>
    </source>
</evidence>
<sequence length="88" mass="9825">MPAERLLDVSGLAPPEPLVAVLDVVFTLNPGEYLRVRHHREPFPLYAVLDEHGFDYRTRRGDAVPFEIFIWRRGDDAARAALPAGAGT</sequence>
<evidence type="ECO:0000313" key="2">
    <source>
        <dbReference type="EMBL" id="OGI39445.1"/>
    </source>
</evidence>
<dbReference type="AlphaFoldDB" id="A0A1F6T360"/>
<organism evidence="2 3">
    <name type="scientific">Candidatus Muproteobacteria bacterium RBG_16_64_10</name>
    <dbReference type="NCBI Taxonomy" id="1817757"/>
    <lineage>
        <taxon>Bacteria</taxon>
        <taxon>Pseudomonadati</taxon>
        <taxon>Pseudomonadota</taxon>
        <taxon>Candidatus Muproteobacteria</taxon>
    </lineage>
</organism>
<proteinExistence type="predicted"/>
<reference evidence="2 3" key="1">
    <citation type="journal article" date="2016" name="Nat. Commun.">
        <title>Thousands of microbial genomes shed light on interconnected biogeochemical processes in an aquifer system.</title>
        <authorList>
            <person name="Anantharaman K."/>
            <person name="Brown C.T."/>
            <person name="Hug L.A."/>
            <person name="Sharon I."/>
            <person name="Castelle C.J."/>
            <person name="Probst A.J."/>
            <person name="Thomas B.C."/>
            <person name="Singh A."/>
            <person name="Wilkins M.J."/>
            <person name="Karaoz U."/>
            <person name="Brodie E.L."/>
            <person name="Williams K.H."/>
            <person name="Hubbard S.S."/>
            <person name="Banfield J.F."/>
        </authorList>
    </citation>
    <scope>NUCLEOTIDE SEQUENCE [LARGE SCALE GENOMIC DNA]</scope>
</reference>
<dbReference type="EMBL" id="MFSR01000046">
    <property type="protein sequence ID" value="OGI39445.1"/>
    <property type="molecule type" value="Genomic_DNA"/>
</dbReference>
<protein>
    <recommendedName>
        <fullName evidence="1">DUF2249 domain-containing protein</fullName>
    </recommendedName>
</protein>
<name>A0A1F6T360_9PROT</name>
<dbReference type="InterPro" id="IPR036868">
    <property type="entry name" value="TusA-like_sf"/>
</dbReference>
<dbReference type="InterPro" id="IPR018720">
    <property type="entry name" value="DUF2249"/>
</dbReference>
<accession>A0A1F6T360</accession>